<keyword evidence="1" id="KW-1185">Reference proteome</keyword>
<dbReference type="GO" id="GO:0032878">
    <property type="term" value="P:regulation of establishment or maintenance of cell polarity"/>
    <property type="evidence" value="ECO:0007669"/>
    <property type="project" value="TreeGrafter"/>
</dbReference>
<dbReference type="GO" id="GO:0030864">
    <property type="term" value="C:cortical actin cytoskeleton"/>
    <property type="evidence" value="ECO:0007669"/>
    <property type="project" value="TreeGrafter"/>
</dbReference>
<dbReference type="GO" id="GO:0030866">
    <property type="term" value="P:cortical actin cytoskeleton organization"/>
    <property type="evidence" value="ECO:0007669"/>
    <property type="project" value="TreeGrafter"/>
</dbReference>
<dbReference type="GO" id="GO:0008593">
    <property type="term" value="P:regulation of Notch signaling pathway"/>
    <property type="evidence" value="ECO:0007669"/>
    <property type="project" value="TreeGrafter"/>
</dbReference>
<dbReference type="Proteomes" id="UP000887574">
    <property type="component" value="Unplaced"/>
</dbReference>
<proteinExistence type="predicted"/>
<name>A0A915DFF4_9BILA</name>
<dbReference type="PANTHER" id="PTHR10241">
    <property type="entry name" value="LETHAL 2 GIANT LARVAE PROTEIN"/>
    <property type="match status" value="1"/>
</dbReference>
<reference evidence="2" key="1">
    <citation type="submission" date="2022-11" db="UniProtKB">
        <authorList>
            <consortium name="WormBaseParasite"/>
        </authorList>
    </citation>
    <scope>IDENTIFICATION</scope>
</reference>
<organism evidence="1 2">
    <name type="scientific">Ditylenchus dipsaci</name>
    <dbReference type="NCBI Taxonomy" id="166011"/>
    <lineage>
        <taxon>Eukaryota</taxon>
        <taxon>Metazoa</taxon>
        <taxon>Ecdysozoa</taxon>
        <taxon>Nematoda</taxon>
        <taxon>Chromadorea</taxon>
        <taxon>Rhabditida</taxon>
        <taxon>Tylenchina</taxon>
        <taxon>Tylenchomorpha</taxon>
        <taxon>Sphaerularioidea</taxon>
        <taxon>Anguinidae</taxon>
        <taxon>Anguininae</taxon>
        <taxon>Ditylenchus</taxon>
    </lineage>
</organism>
<dbReference type="GO" id="GO:0005886">
    <property type="term" value="C:plasma membrane"/>
    <property type="evidence" value="ECO:0007669"/>
    <property type="project" value="TreeGrafter"/>
</dbReference>
<dbReference type="GO" id="GO:0005096">
    <property type="term" value="F:GTPase activator activity"/>
    <property type="evidence" value="ECO:0007669"/>
    <property type="project" value="TreeGrafter"/>
</dbReference>
<dbReference type="PANTHER" id="PTHR10241:SF29">
    <property type="entry name" value="LETHAL(2) GIANT LARVAE PROTEIN"/>
    <property type="match status" value="1"/>
</dbReference>
<evidence type="ECO:0000313" key="2">
    <source>
        <dbReference type="WBParaSite" id="jg18882"/>
    </source>
</evidence>
<dbReference type="GO" id="GO:0051294">
    <property type="term" value="P:establishment of spindle orientation"/>
    <property type="evidence" value="ECO:0007669"/>
    <property type="project" value="TreeGrafter"/>
</dbReference>
<accession>A0A915DFF4</accession>
<evidence type="ECO:0000313" key="1">
    <source>
        <dbReference type="Proteomes" id="UP000887574"/>
    </source>
</evidence>
<protein>
    <submittedName>
        <fullName evidence="2">Uncharacterized protein</fullName>
    </submittedName>
</protein>
<dbReference type="GO" id="GO:0045159">
    <property type="term" value="F:myosin II binding"/>
    <property type="evidence" value="ECO:0007669"/>
    <property type="project" value="TreeGrafter"/>
</dbReference>
<sequence length="156" mass="17497">MECVQDLLAWRLFVFTEEQIRCFLLPGLKPSRYKCRFTAVEGSRIRRATTVLLKNSKSKRLKSLERFISLITNRGEVYLVSTTNSRRHLHVPFTRTTDAAGIASAVISTNGELFFLRPGGSELQRASISACPTYSAPSPFKDEQFLVAAVLNNALI</sequence>
<dbReference type="WBParaSite" id="jg18882">
    <property type="protein sequence ID" value="jg18882"/>
    <property type="gene ID" value="jg18882"/>
</dbReference>
<dbReference type="GO" id="GO:0019905">
    <property type="term" value="F:syntaxin binding"/>
    <property type="evidence" value="ECO:0007669"/>
    <property type="project" value="TreeGrafter"/>
</dbReference>
<dbReference type="GO" id="GO:0006893">
    <property type="term" value="P:Golgi to plasma membrane transport"/>
    <property type="evidence" value="ECO:0007669"/>
    <property type="project" value="TreeGrafter"/>
</dbReference>
<dbReference type="AlphaFoldDB" id="A0A915DFF4"/>